<keyword evidence="5" id="KW-0677">Repeat</keyword>
<evidence type="ECO:0000256" key="3">
    <source>
        <dbReference type="ARBA" id="ARBA00022448"/>
    </source>
</evidence>
<dbReference type="GO" id="GO:1904263">
    <property type="term" value="P:positive regulation of TORC1 signaling"/>
    <property type="evidence" value="ECO:0007669"/>
    <property type="project" value="TreeGrafter"/>
</dbReference>
<evidence type="ECO:0000256" key="5">
    <source>
        <dbReference type="ARBA" id="ARBA00022737"/>
    </source>
</evidence>
<proteinExistence type="inferred from homology"/>
<comment type="similarity">
    <text evidence="2">Belongs to the WD repeat SEC13 family.</text>
</comment>
<gene>
    <name evidence="8" type="ORF">C2E21_0195</name>
</gene>
<dbReference type="GO" id="GO:0035859">
    <property type="term" value="C:Seh1-associated complex"/>
    <property type="evidence" value="ECO:0007669"/>
    <property type="project" value="TreeGrafter"/>
</dbReference>
<keyword evidence="9" id="KW-1185">Reference proteome</keyword>
<dbReference type="Pfam" id="PF00400">
    <property type="entry name" value="WD40"/>
    <property type="match status" value="1"/>
</dbReference>
<name>A0A2P6U3Y6_CHLSO</name>
<dbReference type="PANTHER" id="PTHR11024:SF3">
    <property type="entry name" value="NUCLEOPORIN SEH1"/>
    <property type="match status" value="1"/>
</dbReference>
<dbReference type="GO" id="GO:0015031">
    <property type="term" value="P:protein transport"/>
    <property type="evidence" value="ECO:0007669"/>
    <property type="project" value="UniProtKB-KW"/>
</dbReference>
<dbReference type="GO" id="GO:0034198">
    <property type="term" value="P:cellular response to amino acid starvation"/>
    <property type="evidence" value="ECO:0007669"/>
    <property type="project" value="TreeGrafter"/>
</dbReference>
<evidence type="ECO:0000313" key="8">
    <source>
        <dbReference type="EMBL" id="PRW61013.1"/>
    </source>
</evidence>
<organism evidence="8 9">
    <name type="scientific">Chlorella sorokiniana</name>
    <name type="common">Freshwater green alga</name>
    <dbReference type="NCBI Taxonomy" id="3076"/>
    <lineage>
        <taxon>Eukaryota</taxon>
        <taxon>Viridiplantae</taxon>
        <taxon>Chlorophyta</taxon>
        <taxon>core chlorophytes</taxon>
        <taxon>Trebouxiophyceae</taxon>
        <taxon>Chlorellales</taxon>
        <taxon>Chlorellaceae</taxon>
        <taxon>Chlorella clade</taxon>
        <taxon>Chlorella</taxon>
    </lineage>
</organism>
<reference evidence="8 9" key="1">
    <citation type="journal article" date="2018" name="Plant J.">
        <title>Genome sequences of Chlorella sorokiniana UTEX 1602 and Micractinium conductrix SAG 241.80: implications to maltose excretion by a green alga.</title>
        <authorList>
            <person name="Arriola M.B."/>
            <person name="Velmurugan N."/>
            <person name="Zhang Y."/>
            <person name="Plunkett M.H."/>
            <person name="Hondzo H."/>
            <person name="Barney B.M."/>
        </authorList>
    </citation>
    <scope>NUCLEOTIDE SEQUENCE [LARGE SCALE GENOMIC DNA]</scope>
    <source>
        <strain evidence="9">UTEX 1602</strain>
    </source>
</reference>
<comment type="subcellular location">
    <subcellularLocation>
        <location evidence="1">Nucleus envelope</location>
    </subcellularLocation>
</comment>
<dbReference type="AlphaFoldDB" id="A0A2P6U3Y6"/>
<accession>A0A2P6U3Y6</accession>
<evidence type="ECO:0000256" key="2">
    <source>
        <dbReference type="ARBA" id="ARBA00010102"/>
    </source>
</evidence>
<dbReference type="STRING" id="3076.A0A2P6U3Y6"/>
<keyword evidence="3" id="KW-0813">Transport</keyword>
<keyword evidence="6" id="KW-0653">Protein transport</keyword>
<sequence>MAALGSTPLDASAVAAAYNMAHTRLAVFDAGGRLGIWQREGGAKSWALSTSLAAEGLRITCLAWAPTQFGSVVAGGASDGSLAVWTEAPGAAGWRLAAVLKESSLAVQDVAFAPPDLGPLLAAAYADGFVRLFEASELLVAASWELQNQFHVAGSSSSSSSSSGGAATALSWRQPAPGLPPLLVAGTAQAGAQIWFYQQQLMRWQLAATLGSPQDYGSKPVADVAWAPTLGRPSDIVAVAAGPTVLLWKLTGAADSLQVEQLARLQHTAGVWQIEWNMLGSWLAASTDGGEVCMWRPDLSGEWLLLNRITGKPGAA</sequence>
<dbReference type="EMBL" id="LHPG02000001">
    <property type="protein sequence ID" value="PRW61013.1"/>
    <property type="molecule type" value="Genomic_DNA"/>
</dbReference>
<protein>
    <submittedName>
        <fullName evidence="8">COP-II coat nucleoporin</fullName>
    </submittedName>
</protein>
<dbReference type="SMART" id="SM00320">
    <property type="entry name" value="WD40"/>
    <property type="match status" value="4"/>
</dbReference>
<evidence type="ECO:0000256" key="1">
    <source>
        <dbReference type="ARBA" id="ARBA00004259"/>
    </source>
</evidence>
<dbReference type="Gene3D" id="2.130.10.10">
    <property type="entry name" value="YVTN repeat-like/Quinoprotein amine dehydrogenase"/>
    <property type="match status" value="1"/>
</dbReference>
<dbReference type="InterPro" id="IPR037363">
    <property type="entry name" value="Sec13/Seh1_fam"/>
</dbReference>
<keyword evidence="4" id="KW-0853">WD repeat</keyword>
<dbReference type="SUPFAM" id="SSF50978">
    <property type="entry name" value="WD40 repeat-like"/>
    <property type="match status" value="1"/>
</dbReference>
<comment type="caution">
    <text evidence="8">The sequence shown here is derived from an EMBL/GenBank/DDBJ whole genome shotgun (WGS) entry which is preliminary data.</text>
</comment>
<evidence type="ECO:0000256" key="6">
    <source>
        <dbReference type="ARBA" id="ARBA00022927"/>
    </source>
</evidence>
<dbReference type="InterPro" id="IPR001680">
    <property type="entry name" value="WD40_rpt"/>
</dbReference>
<evidence type="ECO:0000256" key="7">
    <source>
        <dbReference type="ARBA" id="ARBA00023242"/>
    </source>
</evidence>
<dbReference type="GO" id="GO:0031080">
    <property type="term" value="C:nuclear pore outer ring"/>
    <property type="evidence" value="ECO:0007669"/>
    <property type="project" value="TreeGrafter"/>
</dbReference>
<dbReference type="GO" id="GO:0005198">
    <property type="term" value="F:structural molecule activity"/>
    <property type="evidence" value="ECO:0007669"/>
    <property type="project" value="InterPro"/>
</dbReference>
<dbReference type="Proteomes" id="UP000239899">
    <property type="component" value="Unassembled WGS sequence"/>
</dbReference>
<evidence type="ECO:0000313" key="9">
    <source>
        <dbReference type="Proteomes" id="UP000239899"/>
    </source>
</evidence>
<dbReference type="OrthoDB" id="508132at2759"/>
<evidence type="ECO:0000256" key="4">
    <source>
        <dbReference type="ARBA" id="ARBA00022574"/>
    </source>
</evidence>
<dbReference type="InterPro" id="IPR015943">
    <property type="entry name" value="WD40/YVTN_repeat-like_dom_sf"/>
</dbReference>
<dbReference type="InterPro" id="IPR036322">
    <property type="entry name" value="WD40_repeat_dom_sf"/>
</dbReference>
<dbReference type="PANTHER" id="PTHR11024">
    <property type="entry name" value="NUCLEAR PORE COMPLEX PROTEIN SEC13 / SEH1 FAMILY MEMBER"/>
    <property type="match status" value="1"/>
</dbReference>
<keyword evidence="7" id="KW-0539">Nucleus</keyword>